<feature type="region of interest" description="Disordered" evidence="1">
    <location>
        <begin position="720"/>
        <end position="784"/>
    </location>
</feature>
<gene>
    <name evidence="3" type="ORF">QTG54_016201</name>
</gene>
<keyword evidence="4" id="KW-1185">Reference proteome</keyword>
<evidence type="ECO:0000313" key="3">
    <source>
        <dbReference type="EMBL" id="KAK1733063.1"/>
    </source>
</evidence>
<keyword evidence="2" id="KW-0732">Signal</keyword>
<evidence type="ECO:0000313" key="4">
    <source>
        <dbReference type="Proteomes" id="UP001224775"/>
    </source>
</evidence>
<organism evidence="3 4">
    <name type="scientific">Skeletonema marinoi</name>
    <dbReference type="NCBI Taxonomy" id="267567"/>
    <lineage>
        <taxon>Eukaryota</taxon>
        <taxon>Sar</taxon>
        <taxon>Stramenopiles</taxon>
        <taxon>Ochrophyta</taxon>
        <taxon>Bacillariophyta</taxon>
        <taxon>Coscinodiscophyceae</taxon>
        <taxon>Thalassiosirophycidae</taxon>
        <taxon>Thalassiosirales</taxon>
        <taxon>Skeletonemataceae</taxon>
        <taxon>Skeletonema</taxon>
        <taxon>Skeletonema marinoi-dohrnii complex</taxon>
    </lineage>
</organism>
<evidence type="ECO:0000256" key="1">
    <source>
        <dbReference type="SAM" id="MobiDB-lite"/>
    </source>
</evidence>
<comment type="caution">
    <text evidence="3">The sequence shown here is derived from an EMBL/GenBank/DDBJ whole genome shotgun (WGS) entry which is preliminary data.</text>
</comment>
<feature type="compositionally biased region" description="Pro residues" evidence="1">
    <location>
        <begin position="766"/>
        <end position="784"/>
    </location>
</feature>
<dbReference type="PANTHER" id="PTHR33683:SF46">
    <property type="entry name" value="SUSHI DOMAIN-CONTAINING PROTEIN"/>
    <property type="match status" value="1"/>
</dbReference>
<feature type="compositionally biased region" description="Low complexity" evidence="1">
    <location>
        <begin position="721"/>
        <end position="743"/>
    </location>
</feature>
<evidence type="ECO:0000256" key="2">
    <source>
        <dbReference type="SAM" id="SignalP"/>
    </source>
</evidence>
<sequence length="946" mass="103592">MTLHKLALCGIIAGLTASTAAFDVNDLDAAILQDMLEAYEQHQPSTCTGAAGSTTFTFDYPGINAESEWYTPFKSFEQDLFLAAMTHTDANNRSWTIRIGQGGNMYSHFVPDLHGETMPPQAHANAPWIDEVHQSVSVNTNLNYVEGQCNGETCPAYYIHGAGTYQKDNPYTSTPFYSQSLAKHCDEETCTFAAWGQQAHLATIFTSPIITLNRFTNCGDGIIEHTEMIYNFAPADYSDPHLIDQGYFNVPWGGVRPSNLPIALEPNPVSGELSYEDPDTVDYCPMCGWGLDEQGGAQGRCARDNLQNLGGYTSFVGHGLYVNTPEPAVQKPSLWCRKPGADCTTAAATCMATPDECYNEDGSVKEGYTPVILEVPALSTPECRDRGEFANGRELKCKMHRTGFGNTNPNLSSSVPCAPWAKMKFYREDTNEGFEATFIRHWSNSPGDQYLFFRVDAPSFAAARDMVHNAFDNSGNSGVLSIKFEAAPPTITQENVPAGYNPGALPSVTFVAGDGTSPLTPGNFRRRLGNGYRDYYVYTNNYLADALEAGYALSKRAFFFASELAAVKATADELKSKVVYDLIEDTRYNPRAIDIYKSGASFDAVAATSTQGTATTCSTSPSATRVCSGFSTPKPGYSPFFYVTCGDSTYLGPDPYFFTPGNGDWFTFPGMSNNNTKMIRSYACEGQDETIRPTWKLIGFFDSACLSSVGVTYDDDICVAPSEEPSSLPSSQPSSQPSSSVEPTPEPSPQPSSTLSLQPSSSLVPTPEPSPQPSSQPSLQPSPAPTLTKKYLWCSKPGGCNSSNEASCMAPPSECYTEDGYGSVNPDYTPIELFVLPNTTPQCRDRGQYGTDRELKCKFHTTGFGRTRPYIRPPAGSTMGFYREDNMGFEATFIRHWSWRSHGQWVYLRVKANDYVTARNLVHANLNNGGNSQPLPLKFEMRELFE</sequence>
<feature type="chain" id="PRO_5042227166" evidence="2">
    <location>
        <begin position="22"/>
        <end position="946"/>
    </location>
</feature>
<name>A0AAD9D4W0_9STRA</name>
<proteinExistence type="predicted"/>
<feature type="signal peptide" evidence="2">
    <location>
        <begin position="1"/>
        <end position="21"/>
    </location>
</feature>
<dbReference type="Proteomes" id="UP001224775">
    <property type="component" value="Unassembled WGS sequence"/>
</dbReference>
<reference evidence="3" key="1">
    <citation type="submission" date="2023-06" db="EMBL/GenBank/DDBJ databases">
        <title>Survivors Of The Sea: Transcriptome response of Skeletonema marinoi to long-term dormancy.</title>
        <authorList>
            <person name="Pinder M.I.M."/>
            <person name="Kourtchenko O."/>
            <person name="Robertson E.K."/>
            <person name="Larsson T."/>
            <person name="Maumus F."/>
            <person name="Osuna-Cruz C.M."/>
            <person name="Vancaester E."/>
            <person name="Stenow R."/>
            <person name="Vandepoele K."/>
            <person name="Ploug H."/>
            <person name="Bruchert V."/>
            <person name="Godhe A."/>
            <person name="Topel M."/>
        </authorList>
    </citation>
    <scope>NUCLEOTIDE SEQUENCE</scope>
    <source>
        <strain evidence="3">R05AC</strain>
    </source>
</reference>
<feature type="compositionally biased region" description="Low complexity" evidence="1">
    <location>
        <begin position="751"/>
        <end position="765"/>
    </location>
</feature>
<dbReference type="PANTHER" id="PTHR33683">
    <property type="entry name" value="1, PUTATIVE-RELATED"/>
    <property type="match status" value="1"/>
</dbReference>
<dbReference type="AlphaFoldDB" id="A0AAD9D4W0"/>
<accession>A0AAD9D4W0</accession>
<dbReference type="EMBL" id="JATAAI010000054">
    <property type="protein sequence ID" value="KAK1733063.1"/>
    <property type="molecule type" value="Genomic_DNA"/>
</dbReference>
<protein>
    <submittedName>
        <fullName evidence="3">Uncharacterized protein</fullName>
    </submittedName>
</protein>